<dbReference type="Pfam" id="PF05036">
    <property type="entry name" value="SPOR"/>
    <property type="match status" value="1"/>
</dbReference>
<dbReference type="EMBL" id="JAAXKX010000007">
    <property type="protein sequence ID" value="NKN32949.1"/>
    <property type="molecule type" value="Genomic_DNA"/>
</dbReference>
<evidence type="ECO:0000259" key="3">
    <source>
        <dbReference type="PROSITE" id="PS51724"/>
    </source>
</evidence>
<evidence type="ECO:0000313" key="5">
    <source>
        <dbReference type="Proteomes" id="UP000740754"/>
    </source>
</evidence>
<dbReference type="SUPFAM" id="SSF110997">
    <property type="entry name" value="Sporulation related repeat"/>
    <property type="match status" value="1"/>
</dbReference>
<dbReference type="InterPro" id="IPR036680">
    <property type="entry name" value="SPOR-like_sf"/>
</dbReference>
<evidence type="ECO:0000256" key="1">
    <source>
        <dbReference type="SAM" id="MobiDB-lite"/>
    </source>
</evidence>
<protein>
    <submittedName>
        <fullName evidence="4">SPOR domain-containing protein</fullName>
    </submittedName>
</protein>
<organism evidence="4 5">
    <name type="scientific">Marichromatium bheemlicum</name>
    <dbReference type="NCBI Taxonomy" id="365339"/>
    <lineage>
        <taxon>Bacteria</taxon>
        <taxon>Pseudomonadati</taxon>
        <taxon>Pseudomonadota</taxon>
        <taxon>Gammaproteobacteria</taxon>
        <taxon>Chromatiales</taxon>
        <taxon>Chromatiaceae</taxon>
        <taxon>Marichromatium</taxon>
    </lineage>
</organism>
<keyword evidence="5" id="KW-1185">Reference proteome</keyword>
<comment type="caution">
    <text evidence="4">The sequence shown here is derived from an EMBL/GenBank/DDBJ whole genome shotgun (WGS) entry which is preliminary data.</text>
</comment>
<proteinExistence type="predicted"/>
<dbReference type="Proteomes" id="UP000740754">
    <property type="component" value="Unassembled WGS sequence"/>
</dbReference>
<gene>
    <name evidence="4" type="ORF">HF203_06915</name>
</gene>
<dbReference type="Gene3D" id="3.30.70.1070">
    <property type="entry name" value="Sporulation related repeat"/>
    <property type="match status" value="1"/>
</dbReference>
<sequence length="195" mass="21274">MTRDYRRGGATRPSPKRQQSRSCVWWFLLGALLGAFGASLYWMPEPETGATEPAPRASRSVPVQPDFQFPTLLRDAEIEVGTEAPPPPPVSRPRPEPQPPVASPPPSANVERAPAASSGSYVVQAGSFKRNADAEQLRAELGLLGLSSRIERVTLDSGAVYHRVRLGPYVNKAEADRVRDRLQRAGKEGLTLPVR</sequence>
<keyword evidence="2" id="KW-0812">Transmembrane</keyword>
<keyword evidence="2" id="KW-0472">Membrane</keyword>
<evidence type="ECO:0000313" key="4">
    <source>
        <dbReference type="EMBL" id="NKN32949.1"/>
    </source>
</evidence>
<dbReference type="PROSITE" id="PS51724">
    <property type="entry name" value="SPOR"/>
    <property type="match status" value="1"/>
</dbReference>
<dbReference type="InterPro" id="IPR007730">
    <property type="entry name" value="SPOR-like_dom"/>
</dbReference>
<feature type="transmembrane region" description="Helical" evidence="2">
    <location>
        <begin position="23"/>
        <end position="43"/>
    </location>
</feature>
<keyword evidence="2" id="KW-1133">Transmembrane helix</keyword>
<reference evidence="4 5" key="1">
    <citation type="submission" date="2020-04" db="EMBL/GenBank/DDBJ databases">
        <title>Draft Whole-Genome sequence of Marichromatium bheemlicum DSM 18632, type strain.</title>
        <authorList>
            <person name="Kyndt J.A."/>
            <person name="Meyer T.E."/>
        </authorList>
    </citation>
    <scope>NUCLEOTIDE SEQUENCE [LARGE SCALE GENOMIC DNA]</scope>
    <source>
        <strain evidence="4 5">DSM 18632</strain>
    </source>
</reference>
<accession>A0ABX1I5W3</accession>
<feature type="compositionally biased region" description="Pro residues" evidence="1">
    <location>
        <begin position="84"/>
        <end position="107"/>
    </location>
</feature>
<dbReference type="PANTHER" id="PTHR38687">
    <property type="entry name" value="CELL DIVISION PROTEIN DEDD-RELATED"/>
    <property type="match status" value="1"/>
</dbReference>
<name>A0ABX1I5W3_9GAMM</name>
<feature type="domain" description="SPOR" evidence="3">
    <location>
        <begin position="115"/>
        <end position="195"/>
    </location>
</feature>
<dbReference type="PANTHER" id="PTHR38687:SF1">
    <property type="entry name" value="CELL DIVISION PROTEIN DEDD"/>
    <property type="match status" value="1"/>
</dbReference>
<evidence type="ECO:0000256" key="2">
    <source>
        <dbReference type="SAM" id="Phobius"/>
    </source>
</evidence>
<feature type="region of interest" description="Disordered" evidence="1">
    <location>
        <begin position="81"/>
        <end position="115"/>
    </location>
</feature>
<dbReference type="RefSeq" id="WP_168667994.1">
    <property type="nucleotide sequence ID" value="NZ_JAAXKX010000007.1"/>
</dbReference>
<dbReference type="InterPro" id="IPR052521">
    <property type="entry name" value="Cell_div_SPOR-domain"/>
</dbReference>